<feature type="region of interest" description="Disordered" evidence="2">
    <location>
        <begin position="823"/>
        <end position="856"/>
    </location>
</feature>
<comment type="similarity">
    <text evidence="1">Belongs to the protease inhibitor I39 (alpha-2-macroglobulin) family. Bacterial alpha-2-macroglobulin subfamily.</text>
</comment>
<dbReference type="InterPro" id="IPR011625">
    <property type="entry name" value="A2M_N_BRD"/>
</dbReference>
<dbReference type="EMBL" id="QXJC01000003">
    <property type="protein sequence ID" value="RID98265.1"/>
    <property type="molecule type" value="Genomic_DNA"/>
</dbReference>
<dbReference type="RefSeq" id="WP_119108930.1">
    <property type="nucleotide sequence ID" value="NZ_QXJC01000003.1"/>
</dbReference>
<dbReference type="SMART" id="SM01360">
    <property type="entry name" value="A2M"/>
    <property type="match status" value="1"/>
</dbReference>
<dbReference type="Pfam" id="PF17973">
    <property type="entry name" value="bMG10"/>
    <property type="match status" value="1"/>
</dbReference>
<evidence type="ECO:0000256" key="2">
    <source>
        <dbReference type="SAM" id="MobiDB-lite"/>
    </source>
</evidence>
<organism evidence="6 7">
    <name type="scientific">Simplicispira hankyongi</name>
    <dbReference type="NCBI Taxonomy" id="2315688"/>
    <lineage>
        <taxon>Bacteria</taxon>
        <taxon>Pseudomonadati</taxon>
        <taxon>Pseudomonadota</taxon>
        <taxon>Betaproteobacteria</taxon>
        <taxon>Burkholderiales</taxon>
        <taxon>Comamonadaceae</taxon>
        <taxon>Simplicispira</taxon>
    </lineage>
</organism>
<dbReference type="InterPro" id="IPR021868">
    <property type="entry name" value="Alpha_2_Macroglob_MG3"/>
</dbReference>
<feature type="domain" description="Alpha-2-macroglobulin bait region" evidence="4">
    <location>
        <begin position="1051"/>
        <end position="1234"/>
    </location>
</feature>
<evidence type="ECO:0000259" key="5">
    <source>
        <dbReference type="SMART" id="SM01360"/>
    </source>
</evidence>
<dbReference type="InterPro" id="IPR051802">
    <property type="entry name" value="YfhM-like"/>
</dbReference>
<dbReference type="Proteomes" id="UP000266302">
    <property type="component" value="Unassembled WGS sequence"/>
</dbReference>
<gene>
    <name evidence="6" type="ORF">D3F03_08415</name>
</gene>
<dbReference type="Pfam" id="PF00207">
    <property type="entry name" value="A2M"/>
    <property type="match status" value="1"/>
</dbReference>
<name>A0A398C5B4_9BURK</name>
<keyword evidence="7" id="KW-1185">Reference proteome</keyword>
<evidence type="ECO:0000313" key="7">
    <source>
        <dbReference type="Proteomes" id="UP000266302"/>
    </source>
</evidence>
<dbReference type="InterPro" id="IPR002890">
    <property type="entry name" value="MG2"/>
</dbReference>
<evidence type="ECO:0000256" key="1">
    <source>
        <dbReference type="ARBA" id="ARBA00010556"/>
    </source>
</evidence>
<dbReference type="PANTHER" id="PTHR40094">
    <property type="entry name" value="ALPHA-2-MACROGLOBULIN HOMOLOG"/>
    <property type="match status" value="1"/>
</dbReference>
<dbReference type="GO" id="GO:0004866">
    <property type="term" value="F:endopeptidase inhibitor activity"/>
    <property type="evidence" value="ECO:0007669"/>
    <property type="project" value="InterPro"/>
</dbReference>
<evidence type="ECO:0000313" key="6">
    <source>
        <dbReference type="EMBL" id="RID98265.1"/>
    </source>
</evidence>
<dbReference type="SMART" id="SM01359">
    <property type="entry name" value="A2M_N_2"/>
    <property type="match status" value="1"/>
</dbReference>
<protein>
    <submittedName>
        <fullName evidence="6">Alpha-2-macroglobulin</fullName>
    </submittedName>
</protein>
<sequence length="2009" mass="215801">MNIRIAVWGLALATASAQAFQTSRFSPQGEVASVRQVVAHFDAPAVQFGDPKAPAPFAITCSDAAASQGSGRWTSEREWVFDFAQHLPPGVRCTAQPNAALKSPSDAEWKGARSYAFNSGGPLVEHVRPGTWQALDEDQFFVLQLSGPATLVSVKASAWCSMEGVGERIPVRLIDGAQRSELLKALHLDKEAAKAPLSIATLACNRRLTPGSKLQLVVGKGLATPSGVVTKVDKRFDYTVRDAFTAELSCERENAQAACLPIRPMTVTFSAPVSWKLASALRLRGPHEVLKPDLNGDDEGTVVQGDTLVSRLRFSAPFTEASSYTLELPKDFVDASGRTLANASMFPLAVGTGAMPPLAKFAAAPFGIVERFAEGPGGPALLPITLRKVESALRVQAMGPVPVKAGVPMHTLTPQSDADIIAWYRRVQYYSHDQVQRQQAGRDARIALPKPLQDESKDSVQSRMVSLLGGQPGVHSVTLPQAALGDPRPFEVVGVPLTPGFHVLEVASPLLGASLLAPEYGAGRTMYVRTSALVTNLAVHFKLGRENALAWVTSLDKGKVVEGAKVQVSGCDGRLLASGLTDAQGRASISGLPANAPDCNEGQDDYGSADGYFVSVRHTGDDGVADMAFTWSQWQRGIEPWRFNVPTSSDAERDQRAHTVFDRTLVRAGETVSMKHFLRAETAAGFALSKSEPAELVVTHVGSGQQFVQPLAWRSTATGGRSALSEFAVPPAAKLGVYTVELRGKGEQAQSLASGQFRVEAFRLPVLEGHVGPQQKDALVSLRKVPVDVQVHYVAGGAAARLPVRVSALVRSKSLTFTEYDEFSFSPPRERDTQNAQQDMADGGDEGDESGAPSSAASDIRIIADKLPLTLDSKGAGQVTLDPVPRAASAQELVIEATYADPSGEVQTLRSSNTLWPAGVIAGIKTEGWVASGSKARFQVLALSPDGKPLAGVPLQVQARVRTTTSSRKRIVGGFYSYDNHTETRDLGILCTGKSDARGLLLCEARLDDVGEIELVATARDKDGNTFDAAASLWVSRAGEQWFGGENHDRIDVLPERRSYQPGETVRLQVRMPFREATALVAVEREGILETRVVTLSGKDPSVALKVQPDWGPNVYISVLALRGRLHEVPWYSFFTWGYKAPREWWGAFWYDGKEYKLPTALVDLSKPAFRFGMAEIKVGAAAHRIDVKVAADKASYPVRGKAQVTITATLPGGKPAAHAEVALAAVDEALLELMPNTSWNLLGAMLQRRAWGVQTATAQMEIIGRRHYGKKAAAPGGGGGRAPTRELLDTLLLWQPVVKLDDKGQAQVTVPLNDALTSFRIVAVADSGIGLFGTGAATIRSTQDLQIISGLPPLVREGDQFRAQITLRNTTAKAMQVEAAAHATLIDLKPQTVDIPAGEAREVAWDVTAPEQLGQTRAQAILWEIEAHDTLGGARDALKAQQRTVPAVPVSVQQGTLVQLGGSYALPVAPPPTALPGRGGISLAVQPKLAEGLPGVRDWWARYPYSCLEQQASKSIGMEDAAAWRALMARVPTYLDEDGLANYFPPRAGETRQGSDTLTAFLISAADEAAKLDPTMGLPDAVRAPMEQALVAFVEGKITRKFWSPRDDLAMRKLAAIEALSRSGKAQARMLGSITIAPNQWPTHAVIDWLRILRKVPGIANQAARLQEAEQILHSRLNYQGTRVAFSTEQQDDWWWLMQNSDVNAARLLLAVMDDPAWQGDLPRLVTGFIARQQGGAWHTTTANLWGALALRSFSAKFESAPVAGTTQATLGSETARVDWAKVERRKPSDAAGAAHQTSTFGAPSAPGMLSGNTLFLPWPKTSGQTLTVTHQGTGKPWLTVQSLAAVPRTAPLDAGYRIRRSVVPVEQADKSLPPGQYSRGDVLRVTLEVDASADMTWVAITDPIPGGATILGSGLGRDSDIATQGEKRSGHGWLAFEERSFEAFRSYYAYLPAGKVTLQYTVRLNNAGSFALPPTRVEALYAPEMFGESPNAPVRVVQALGKNAPVK</sequence>
<accession>A0A398C5B4</accession>
<proteinExistence type="inferred from homology"/>
<feature type="domain" description="Alpha-2-macroglobulin" evidence="5">
    <location>
        <begin position="1292"/>
        <end position="1382"/>
    </location>
</feature>
<dbReference type="Pfam" id="PF07703">
    <property type="entry name" value="A2M_BRD"/>
    <property type="match status" value="1"/>
</dbReference>
<evidence type="ECO:0000259" key="4">
    <source>
        <dbReference type="SMART" id="SM01359"/>
    </source>
</evidence>
<keyword evidence="3" id="KW-0732">Signal</keyword>
<dbReference type="InterPro" id="IPR041246">
    <property type="entry name" value="Bact_MG10"/>
</dbReference>
<dbReference type="InterPro" id="IPR001599">
    <property type="entry name" value="Macroglobln_a2"/>
</dbReference>
<comment type="caution">
    <text evidence="6">The sequence shown here is derived from an EMBL/GenBank/DDBJ whole genome shotgun (WGS) entry which is preliminary data.</text>
</comment>
<feature type="signal peptide" evidence="3">
    <location>
        <begin position="1"/>
        <end position="19"/>
    </location>
</feature>
<dbReference type="Pfam" id="PF01835">
    <property type="entry name" value="MG2"/>
    <property type="match status" value="1"/>
</dbReference>
<dbReference type="OrthoDB" id="9767116at2"/>
<feature type="chain" id="PRO_5017447529" evidence="3">
    <location>
        <begin position="20"/>
        <end position="2009"/>
    </location>
</feature>
<dbReference type="Pfam" id="PF11974">
    <property type="entry name" value="bMG3"/>
    <property type="match status" value="1"/>
</dbReference>
<dbReference type="PANTHER" id="PTHR40094:SF1">
    <property type="entry name" value="UBIQUITIN DOMAIN-CONTAINING PROTEIN"/>
    <property type="match status" value="1"/>
</dbReference>
<evidence type="ECO:0000256" key="3">
    <source>
        <dbReference type="SAM" id="SignalP"/>
    </source>
</evidence>
<reference evidence="6 7" key="1">
    <citation type="submission" date="2018-09" db="EMBL/GenBank/DDBJ databases">
        <title>Draft genome of Simplicispira sp. NY-02.</title>
        <authorList>
            <person name="Im W.T."/>
        </authorList>
    </citation>
    <scope>NUCLEOTIDE SEQUENCE [LARGE SCALE GENOMIC DNA]</scope>
    <source>
        <strain evidence="6 7">NY-02</strain>
    </source>
</reference>